<sequence>MVLANGDLTRGLSDLVDRMTLDEKILMLAAKNIWETHSVDRLGIPSLKVTDGPNGARGGDFFDGTTAACFPACVSLAATFNRGLSRQVGKALGQEAITKGAYVLLGPTVCCHRSPLGGRNFEAFSEDPFLSGALASEYVKGLQGERVAATVKHFLANEQDTRRFSVNQTISERALREIYLKPFEMVAKDADPWAFMSSYPKINGMHVDAQAKFLVDVLRKEWGYEGLVMSDWGAASTVESVRYGLDLEMPGPARQRTPEAVHKALKEGRISAADIDSRVLSTLKLLKQTGKFDDRKDTPKEQAIDRPEHRALIRKAGSEGIVLLKNDNNILPIDLGRTKKIALLGPLATYSAAHGGGSASLKCHYKVSPYDAFAERLGDQVEITHSKGAHIFRVYPDIDSGCTNSRGNPGFLAEYFMASSPQGTPFHVNEFPRGSFTTLMDTAVTGAQTVRFTTTYQPPVPGTHYLSFSGLGPSKLYINDVLIADQQSAIPDAMGFFLGVQEEIRVQYPFESQPYTIAIETHPSPTSNSELYLMDDQCSIHLGFIPQSEMEHDVLAEAVALAKEADLAILFVGNTTQWETEGQDLSSMTLPADGTQDHLIASVAAVNPNTIVVNTTGVPVELPWLDDVSAFLQAWYAGQETGNAILDVLLGEACPSGKLPISWPKKYAHTGCYGNFGLDSYESREVEYVEGVFVGYRWFDGQWGGEKEVGFPFGFGLSYTGFEVRGAEIAGAISNDAEGKVRVSAWVRNVGARAGAETVQVYLEPPVGEGAAVERPAKGLVGFAKVELQPGEEKSVEVVFGRDGAAYWDEEAGRWAVSKGSYGVLVATSSGPADVKERLVVEVESGFVFEA</sequence>
<dbReference type="GO" id="GO:0008422">
    <property type="term" value="F:beta-glucosidase activity"/>
    <property type="evidence" value="ECO:0007669"/>
    <property type="project" value="UniProtKB-EC"/>
</dbReference>
<feature type="domain" description="PA14" evidence="11">
    <location>
        <begin position="406"/>
        <end position="559"/>
    </location>
</feature>
<name>A0A6A6XIA2_9PLEO</name>
<protein>
    <recommendedName>
        <fullName evidence="4 10">beta-glucosidase</fullName>
        <ecNumber evidence="4 10">3.2.1.21</ecNumber>
    </recommendedName>
</protein>
<dbReference type="PANTHER" id="PTHR42715:SF3">
    <property type="entry name" value="BETA-GLUCOSIDASE B-RELATED"/>
    <property type="match status" value="1"/>
</dbReference>
<dbReference type="SUPFAM" id="SSF52279">
    <property type="entry name" value="Beta-D-glucan exohydrolase, C-terminal domain"/>
    <property type="match status" value="1"/>
</dbReference>
<dbReference type="Pfam" id="PF01915">
    <property type="entry name" value="Glyco_hydro_3_C"/>
    <property type="match status" value="1"/>
</dbReference>
<dbReference type="Pfam" id="PF00933">
    <property type="entry name" value="Glyco_hydro_3"/>
    <property type="match status" value="1"/>
</dbReference>
<reference evidence="12" key="1">
    <citation type="journal article" date="2020" name="Stud. Mycol.">
        <title>101 Dothideomycetes genomes: a test case for predicting lifestyles and emergence of pathogens.</title>
        <authorList>
            <person name="Haridas S."/>
            <person name="Albert R."/>
            <person name="Binder M."/>
            <person name="Bloem J."/>
            <person name="Labutti K."/>
            <person name="Salamov A."/>
            <person name="Andreopoulos B."/>
            <person name="Baker S."/>
            <person name="Barry K."/>
            <person name="Bills G."/>
            <person name="Bluhm B."/>
            <person name="Cannon C."/>
            <person name="Castanera R."/>
            <person name="Culley D."/>
            <person name="Daum C."/>
            <person name="Ezra D."/>
            <person name="Gonzalez J."/>
            <person name="Henrissat B."/>
            <person name="Kuo A."/>
            <person name="Liang C."/>
            <person name="Lipzen A."/>
            <person name="Lutzoni F."/>
            <person name="Magnuson J."/>
            <person name="Mondo S."/>
            <person name="Nolan M."/>
            <person name="Ohm R."/>
            <person name="Pangilinan J."/>
            <person name="Park H.-J."/>
            <person name="Ramirez L."/>
            <person name="Alfaro M."/>
            <person name="Sun H."/>
            <person name="Tritt A."/>
            <person name="Yoshinaga Y."/>
            <person name="Zwiers L.-H."/>
            <person name="Turgeon B."/>
            <person name="Goodwin S."/>
            <person name="Spatafora J."/>
            <person name="Crous P."/>
            <person name="Grigoriev I."/>
        </authorList>
    </citation>
    <scope>NUCLEOTIDE SEQUENCE</scope>
    <source>
        <strain evidence="12">CBS 109.77</strain>
    </source>
</reference>
<dbReference type="InterPro" id="IPR013783">
    <property type="entry name" value="Ig-like_fold"/>
</dbReference>
<keyword evidence="7 10" id="KW-0119">Carbohydrate metabolism</keyword>
<dbReference type="SUPFAM" id="SSF51445">
    <property type="entry name" value="(Trans)glycosidases"/>
    <property type="match status" value="1"/>
</dbReference>
<dbReference type="InterPro" id="IPR001764">
    <property type="entry name" value="Glyco_hydro_3_N"/>
</dbReference>
<evidence type="ECO:0000256" key="2">
    <source>
        <dbReference type="ARBA" id="ARBA00004987"/>
    </source>
</evidence>
<dbReference type="Pfam" id="PF07691">
    <property type="entry name" value="PA14"/>
    <property type="match status" value="1"/>
</dbReference>
<keyword evidence="13" id="KW-1185">Reference proteome</keyword>
<evidence type="ECO:0000256" key="5">
    <source>
        <dbReference type="ARBA" id="ARBA00022801"/>
    </source>
</evidence>
<dbReference type="InterPro" id="IPR019800">
    <property type="entry name" value="Glyco_hydro_3_AS"/>
</dbReference>
<dbReference type="PRINTS" id="PR00133">
    <property type="entry name" value="GLHYDRLASE3"/>
</dbReference>
<dbReference type="PANTHER" id="PTHR42715">
    <property type="entry name" value="BETA-GLUCOSIDASE"/>
    <property type="match status" value="1"/>
</dbReference>
<evidence type="ECO:0000256" key="4">
    <source>
        <dbReference type="ARBA" id="ARBA00012744"/>
    </source>
</evidence>
<evidence type="ECO:0000259" key="11">
    <source>
        <dbReference type="PROSITE" id="PS51820"/>
    </source>
</evidence>
<dbReference type="AlphaFoldDB" id="A0A6A6XIA2"/>
<evidence type="ECO:0000313" key="12">
    <source>
        <dbReference type="EMBL" id="KAF2795948.1"/>
    </source>
</evidence>
<keyword evidence="5 10" id="KW-0378">Hydrolase</keyword>
<comment type="catalytic activity">
    <reaction evidence="1 10">
        <text>Hydrolysis of terminal, non-reducing beta-D-glucosyl residues with release of beta-D-glucose.</text>
        <dbReference type="EC" id="3.2.1.21"/>
    </reaction>
</comment>
<evidence type="ECO:0000256" key="1">
    <source>
        <dbReference type="ARBA" id="ARBA00000448"/>
    </source>
</evidence>
<dbReference type="EMBL" id="MU001844">
    <property type="protein sequence ID" value="KAF2795948.1"/>
    <property type="molecule type" value="Genomic_DNA"/>
</dbReference>
<dbReference type="InterPro" id="IPR002772">
    <property type="entry name" value="Glyco_hydro_3_C"/>
</dbReference>
<dbReference type="InterPro" id="IPR036962">
    <property type="entry name" value="Glyco_hydro_3_N_sf"/>
</dbReference>
<dbReference type="SMART" id="SM01217">
    <property type="entry name" value="Fn3_like"/>
    <property type="match status" value="1"/>
</dbReference>
<dbReference type="Gene3D" id="3.20.20.300">
    <property type="entry name" value="Glycoside hydrolase, family 3, N-terminal domain"/>
    <property type="match status" value="1"/>
</dbReference>
<comment type="similarity">
    <text evidence="3 10">Belongs to the glycosyl hydrolase 3 family.</text>
</comment>
<dbReference type="Gene3D" id="3.40.50.1700">
    <property type="entry name" value="Glycoside hydrolase family 3 C-terminal domain"/>
    <property type="match status" value="1"/>
</dbReference>
<proteinExistence type="inferred from homology"/>
<dbReference type="InterPro" id="IPR050288">
    <property type="entry name" value="Cellulose_deg_GH3"/>
</dbReference>
<dbReference type="InterPro" id="IPR037524">
    <property type="entry name" value="PA14/GLEYA"/>
</dbReference>
<dbReference type="Gene3D" id="2.60.120.260">
    <property type="entry name" value="Galactose-binding domain-like"/>
    <property type="match status" value="1"/>
</dbReference>
<dbReference type="PROSITE" id="PS00775">
    <property type="entry name" value="GLYCOSYL_HYDROL_F3"/>
    <property type="match status" value="1"/>
</dbReference>
<dbReference type="EC" id="3.2.1.21" evidence="4 10"/>
<evidence type="ECO:0000256" key="3">
    <source>
        <dbReference type="ARBA" id="ARBA00005336"/>
    </source>
</evidence>
<dbReference type="UniPathway" id="UPA00696"/>
<organism evidence="12 13">
    <name type="scientific">Melanomma pulvis-pyrius CBS 109.77</name>
    <dbReference type="NCBI Taxonomy" id="1314802"/>
    <lineage>
        <taxon>Eukaryota</taxon>
        <taxon>Fungi</taxon>
        <taxon>Dikarya</taxon>
        <taxon>Ascomycota</taxon>
        <taxon>Pezizomycotina</taxon>
        <taxon>Dothideomycetes</taxon>
        <taxon>Pleosporomycetidae</taxon>
        <taxon>Pleosporales</taxon>
        <taxon>Melanommataceae</taxon>
        <taxon>Melanomma</taxon>
    </lineage>
</organism>
<evidence type="ECO:0000256" key="10">
    <source>
        <dbReference type="RuleBase" id="RU361161"/>
    </source>
</evidence>
<evidence type="ECO:0000256" key="9">
    <source>
        <dbReference type="ARBA" id="ARBA00023326"/>
    </source>
</evidence>
<keyword evidence="9 10" id="KW-0624">Polysaccharide degradation</keyword>
<dbReference type="Pfam" id="PF14310">
    <property type="entry name" value="Fn3-like"/>
    <property type="match status" value="1"/>
</dbReference>
<evidence type="ECO:0000256" key="7">
    <source>
        <dbReference type="ARBA" id="ARBA00023277"/>
    </source>
</evidence>
<dbReference type="Gene3D" id="2.60.40.10">
    <property type="entry name" value="Immunoglobulins"/>
    <property type="match status" value="1"/>
</dbReference>
<keyword evidence="6" id="KW-0325">Glycoprotein</keyword>
<dbReference type="OrthoDB" id="47059at2759"/>
<dbReference type="GO" id="GO:0030245">
    <property type="term" value="P:cellulose catabolic process"/>
    <property type="evidence" value="ECO:0007669"/>
    <property type="project" value="UniProtKB-UniPathway"/>
</dbReference>
<accession>A0A6A6XIA2</accession>
<keyword evidence="8 10" id="KW-0326">Glycosidase</keyword>
<dbReference type="InterPro" id="IPR017853">
    <property type="entry name" value="GH"/>
</dbReference>
<dbReference type="InterPro" id="IPR036881">
    <property type="entry name" value="Glyco_hydro_3_C_sf"/>
</dbReference>
<evidence type="ECO:0000256" key="8">
    <source>
        <dbReference type="ARBA" id="ARBA00023295"/>
    </source>
</evidence>
<dbReference type="InterPro" id="IPR026891">
    <property type="entry name" value="Fn3-like"/>
</dbReference>
<dbReference type="InterPro" id="IPR011658">
    <property type="entry name" value="PA14_dom"/>
</dbReference>
<comment type="pathway">
    <text evidence="2 10">Glycan metabolism; cellulose degradation.</text>
</comment>
<evidence type="ECO:0000313" key="13">
    <source>
        <dbReference type="Proteomes" id="UP000799757"/>
    </source>
</evidence>
<dbReference type="PROSITE" id="PS51820">
    <property type="entry name" value="PA14"/>
    <property type="match status" value="1"/>
</dbReference>
<gene>
    <name evidence="12" type="ORF">K505DRAFT_373593</name>
</gene>
<evidence type="ECO:0000256" key="6">
    <source>
        <dbReference type="ARBA" id="ARBA00023180"/>
    </source>
</evidence>
<dbReference type="Proteomes" id="UP000799757">
    <property type="component" value="Unassembled WGS sequence"/>
</dbReference>